<dbReference type="SUPFAM" id="SSF52768">
    <property type="entry name" value="Arginase/deacetylase"/>
    <property type="match status" value="1"/>
</dbReference>
<dbReference type="AlphaFoldDB" id="A0AAV5NSN2"/>
<accession>A0AAV5NSN2</accession>
<feature type="binding site" evidence="7">
    <location>
        <position position="279"/>
    </location>
    <ligand>
        <name>Mn(2+)</name>
        <dbReference type="ChEBI" id="CHEBI:29035"/>
        <label>1</label>
    </ligand>
</feature>
<feature type="binding site" evidence="5 7">
    <location>
        <position position="167"/>
    </location>
    <ligand>
        <name>Mn(2+)</name>
        <dbReference type="ChEBI" id="CHEBI:29035"/>
        <label>1</label>
    </ligand>
</feature>
<feature type="binding site" evidence="5 7">
    <location>
        <position position="122"/>
    </location>
    <ligand>
        <name>Mn(2+)</name>
        <dbReference type="ChEBI" id="CHEBI:29035"/>
        <label>1</label>
    </ligand>
</feature>
<comment type="pathway">
    <text evidence="5">Amino-acid degradation; L-histidine degradation into L-glutamate; L-glutamate from N-formimidoyl-L-glutamate (hydrolase route): step 1/1.</text>
</comment>
<dbReference type="InterPro" id="IPR023696">
    <property type="entry name" value="Ureohydrolase_dom_sf"/>
</dbReference>
<dbReference type="PIRSF" id="PIRSF036979">
    <property type="entry name" value="Arginase"/>
    <property type="match status" value="1"/>
</dbReference>
<feature type="binding site" evidence="5 7">
    <location>
        <position position="277"/>
    </location>
    <ligand>
        <name>Mn(2+)</name>
        <dbReference type="ChEBI" id="CHEBI:29035"/>
        <label>1</label>
    </ligand>
</feature>
<evidence type="ECO:0000256" key="7">
    <source>
        <dbReference type="PIRSR" id="PIRSR036979-1"/>
    </source>
</evidence>
<proteinExistence type="inferred from homology"/>
<evidence type="ECO:0000313" key="10">
    <source>
        <dbReference type="EMBL" id="GLQ73731.1"/>
    </source>
</evidence>
<dbReference type="InterPro" id="IPR005923">
    <property type="entry name" value="HutG"/>
</dbReference>
<evidence type="ECO:0000256" key="4">
    <source>
        <dbReference type="ARBA" id="ARBA00023211"/>
    </source>
</evidence>
<reference evidence="11" key="1">
    <citation type="journal article" date="2019" name="Int. J. Syst. Evol. Microbiol.">
        <title>The Global Catalogue of Microorganisms (GCM) 10K type strain sequencing project: providing services to taxonomists for standard genome sequencing and annotation.</title>
        <authorList>
            <consortium name="The Broad Institute Genomics Platform"/>
            <consortium name="The Broad Institute Genome Sequencing Center for Infectious Disease"/>
            <person name="Wu L."/>
            <person name="Ma J."/>
        </authorList>
    </citation>
    <scope>NUCLEOTIDE SEQUENCE [LARGE SCALE GENOMIC DNA]</scope>
    <source>
        <strain evidence="11">NBRC 15640</strain>
    </source>
</reference>
<dbReference type="GO" id="GO:0008783">
    <property type="term" value="F:agmatinase activity"/>
    <property type="evidence" value="ECO:0007669"/>
    <property type="project" value="TreeGrafter"/>
</dbReference>
<keyword evidence="3 5" id="KW-0369">Histidine metabolism</keyword>
<dbReference type="PANTHER" id="PTHR11358:SF35">
    <property type="entry name" value="FORMIMIDOYLGLUTAMASE"/>
    <property type="match status" value="1"/>
</dbReference>
<sequence length="354" mass="38731">MSKQRFDWQGRNDIEDGELGHRVHHVIRHGTPNNANLGDVTIIGFACDAGVARNKGRTGAQAAPNKIREALANMAWHETTQLFDGGTVVCEGDQLEQSQHALADVLSSTLKHTPAVTLGGGHEIAWASFLGLAKFLVKEQKQKEQSDPNGDVSPPRVGIINFDAHFDLRVFNSNGLDFNSSELSGSELTTAKESIQPSSGTPFNQIHQYCQKQGWAFNYACLGVSAASNTKALFKRADDLGVWYVEDTQMHAGTLAKQLTQLQRFIDQNDVIYLTIDLDVFPAATAPGVSAPAAKGVSMDTISPYFSLILNNYKKLKIADIAEYNPRFDIDGQTARLAARLCWDIAISMSRNQP</sequence>
<dbReference type="PROSITE" id="PS01053">
    <property type="entry name" value="ARGINASE_1"/>
    <property type="match status" value="1"/>
</dbReference>
<dbReference type="GO" id="GO:0019556">
    <property type="term" value="P:L-histidine catabolic process to glutamate and formamide"/>
    <property type="evidence" value="ECO:0007669"/>
    <property type="project" value="UniProtKB-UniRule"/>
</dbReference>
<keyword evidence="2 5" id="KW-0378">Hydrolase</keyword>
<protein>
    <recommendedName>
        <fullName evidence="5 6">Formimidoylglutamase</fullName>
        <ecNumber evidence="5 6">3.5.3.8</ecNumber>
    </recommendedName>
    <alternativeName>
        <fullName evidence="5">Formiminoglutamase</fullName>
    </alternativeName>
    <alternativeName>
        <fullName evidence="5">Formiminoglutamate hydrolase</fullName>
    </alternativeName>
</protein>
<keyword evidence="11" id="KW-1185">Reference proteome</keyword>
<evidence type="ECO:0000256" key="6">
    <source>
        <dbReference type="NCBIfam" id="TIGR01227"/>
    </source>
</evidence>
<feature type="binding site" evidence="5">
    <location>
        <position position="163"/>
    </location>
    <ligand>
        <name>Mn(2+)</name>
        <dbReference type="ChEBI" id="CHEBI:29035"/>
        <label>2</label>
    </ligand>
</feature>
<comment type="catalytic activity">
    <reaction evidence="5">
        <text>N-formimidoyl-L-glutamate + H2O = formamide + L-glutamate</text>
        <dbReference type="Rhea" id="RHEA:22492"/>
        <dbReference type="ChEBI" id="CHEBI:15377"/>
        <dbReference type="ChEBI" id="CHEBI:16397"/>
        <dbReference type="ChEBI" id="CHEBI:29985"/>
        <dbReference type="ChEBI" id="CHEBI:58928"/>
        <dbReference type="EC" id="3.5.3.8"/>
    </reaction>
</comment>
<organism evidence="10 11">
    <name type="scientific">Vibrio penaeicida</name>
    <dbReference type="NCBI Taxonomy" id="104609"/>
    <lineage>
        <taxon>Bacteria</taxon>
        <taxon>Pseudomonadati</taxon>
        <taxon>Pseudomonadota</taxon>
        <taxon>Gammaproteobacteria</taxon>
        <taxon>Vibrionales</taxon>
        <taxon>Vibrionaceae</taxon>
        <taxon>Vibrio</taxon>
    </lineage>
</organism>
<dbReference type="GO" id="GO:0033389">
    <property type="term" value="P:putrescine biosynthetic process from arginine, via agmatine"/>
    <property type="evidence" value="ECO:0007669"/>
    <property type="project" value="TreeGrafter"/>
</dbReference>
<dbReference type="InterPro" id="IPR006035">
    <property type="entry name" value="Ureohydrolase"/>
</dbReference>
<dbReference type="NCBIfam" id="TIGR01227">
    <property type="entry name" value="hutG"/>
    <property type="match status" value="1"/>
</dbReference>
<dbReference type="RefSeq" id="WP_224055193.1">
    <property type="nucleotide sequence ID" value="NZ_AP025144.1"/>
</dbReference>
<dbReference type="PROSITE" id="PS51409">
    <property type="entry name" value="ARGINASE_2"/>
    <property type="match status" value="1"/>
</dbReference>
<gene>
    <name evidence="5 10" type="primary">hutG</name>
    <name evidence="10" type="ORF">GCM10007932_30910</name>
</gene>
<evidence type="ECO:0000256" key="2">
    <source>
        <dbReference type="ARBA" id="ARBA00022801"/>
    </source>
</evidence>
<dbReference type="EC" id="3.5.3.8" evidence="5 6"/>
<dbReference type="Gene3D" id="3.40.800.10">
    <property type="entry name" value="Ureohydrolase domain"/>
    <property type="match status" value="1"/>
</dbReference>
<dbReference type="GO" id="GO:0050415">
    <property type="term" value="F:formimidoylglutamase activity"/>
    <property type="evidence" value="ECO:0007669"/>
    <property type="project" value="UniProtKB-UniRule"/>
</dbReference>
<keyword evidence="1 5" id="KW-0479">Metal-binding</keyword>
<name>A0AAV5NSN2_9VIBR</name>
<evidence type="ECO:0000313" key="11">
    <source>
        <dbReference type="Proteomes" id="UP001156690"/>
    </source>
</evidence>
<dbReference type="HAMAP" id="MF_00737">
    <property type="entry name" value="Formimidoylglutam"/>
    <property type="match status" value="1"/>
</dbReference>
<feature type="binding site" evidence="7">
    <location>
        <position position="165"/>
    </location>
    <ligand>
        <name>Mn(2+)</name>
        <dbReference type="ChEBI" id="CHEBI:29035"/>
        <label>1</label>
    </ligand>
</feature>
<keyword evidence="4 5" id="KW-0464">Manganese</keyword>
<feature type="binding site" evidence="5">
    <location>
        <position position="165"/>
    </location>
    <ligand>
        <name>Mn(2+)</name>
        <dbReference type="ChEBI" id="CHEBI:29035"/>
        <label>2</label>
    </ligand>
</feature>
<comment type="similarity">
    <text evidence="5 8 9">Belongs to the arginase family.</text>
</comment>
<feature type="binding site" evidence="5">
    <location>
        <position position="277"/>
    </location>
    <ligand>
        <name>Mn(2+)</name>
        <dbReference type="ChEBI" id="CHEBI:29035"/>
        <label>2</label>
    </ligand>
</feature>
<comment type="function">
    <text evidence="5">Catalyzes the conversion of N-formimidoyl-L-glutamate to L-glutamate and formamide.</text>
</comment>
<evidence type="ECO:0000256" key="3">
    <source>
        <dbReference type="ARBA" id="ARBA00022808"/>
    </source>
</evidence>
<dbReference type="CDD" id="cd09988">
    <property type="entry name" value="Formimidoylglutamase"/>
    <property type="match status" value="1"/>
</dbReference>
<dbReference type="Pfam" id="PF00491">
    <property type="entry name" value="Arginase"/>
    <property type="match status" value="1"/>
</dbReference>
<evidence type="ECO:0000256" key="1">
    <source>
        <dbReference type="ARBA" id="ARBA00022723"/>
    </source>
</evidence>
<dbReference type="InterPro" id="IPR020855">
    <property type="entry name" value="Ureohydrolase_Mn_BS"/>
</dbReference>
<feature type="binding site" evidence="5">
    <location>
        <position position="279"/>
    </location>
    <ligand>
        <name>Mn(2+)</name>
        <dbReference type="ChEBI" id="CHEBI:29035"/>
        <label>2</label>
    </ligand>
</feature>
<dbReference type="EMBL" id="BSNX01000037">
    <property type="protein sequence ID" value="GLQ73731.1"/>
    <property type="molecule type" value="Genomic_DNA"/>
</dbReference>
<evidence type="ECO:0000256" key="8">
    <source>
        <dbReference type="PROSITE-ProRule" id="PRU00742"/>
    </source>
</evidence>
<feature type="binding site" evidence="5 7">
    <location>
        <position position="163"/>
    </location>
    <ligand>
        <name>Mn(2+)</name>
        <dbReference type="ChEBI" id="CHEBI:29035"/>
        <label>1</label>
    </ligand>
</feature>
<evidence type="ECO:0000256" key="5">
    <source>
        <dbReference type="HAMAP-Rule" id="MF_00737"/>
    </source>
</evidence>
<dbReference type="GO" id="GO:0030145">
    <property type="term" value="F:manganese ion binding"/>
    <property type="evidence" value="ECO:0007669"/>
    <property type="project" value="UniProtKB-UniRule"/>
</dbReference>
<evidence type="ECO:0000256" key="9">
    <source>
        <dbReference type="RuleBase" id="RU003684"/>
    </source>
</evidence>
<dbReference type="Proteomes" id="UP001156690">
    <property type="component" value="Unassembled WGS sequence"/>
</dbReference>
<comment type="caution">
    <text evidence="10">The sequence shown here is derived from an EMBL/GenBank/DDBJ whole genome shotgun (WGS) entry which is preliminary data.</text>
</comment>
<dbReference type="PANTHER" id="PTHR11358">
    <property type="entry name" value="ARGINASE/AGMATINASE"/>
    <property type="match status" value="1"/>
</dbReference>
<comment type="cofactor">
    <cofactor evidence="5 7">
        <name>Mn(2+)</name>
        <dbReference type="ChEBI" id="CHEBI:29035"/>
    </cofactor>
    <text evidence="5 7">Binds 2 manganese ions per subunit.</text>
</comment>